<feature type="transmembrane region" description="Helical" evidence="2">
    <location>
        <begin position="197"/>
        <end position="221"/>
    </location>
</feature>
<keyword evidence="2" id="KW-0812">Transmembrane</keyword>
<evidence type="ECO:0000313" key="3">
    <source>
        <dbReference type="EMBL" id="MCZ8382785.1"/>
    </source>
</evidence>
<gene>
    <name evidence="3" type="ORF">O6P37_28325</name>
</gene>
<dbReference type="RefSeq" id="WP_269897200.1">
    <property type="nucleotide sequence ID" value="NZ_JAPZPY010000022.1"/>
</dbReference>
<dbReference type="EMBL" id="JAPZPY010000022">
    <property type="protein sequence ID" value="MCZ8382785.1"/>
    <property type="molecule type" value="Genomic_DNA"/>
</dbReference>
<feature type="transmembrane region" description="Helical" evidence="2">
    <location>
        <begin position="242"/>
        <end position="262"/>
    </location>
</feature>
<keyword evidence="4" id="KW-1185">Reference proteome</keyword>
<accession>A0ABT4Q1Y3</accession>
<proteinExistence type="predicted"/>
<reference evidence="3" key="1">
    <citation type="submission" date="2022-12" db="EMBL/GenBank/DDBJ databases">
        <authorList>
            <person name="Deng Y."/>
            <person name="Zhang Y.-Q."/>
        </authorList>
    </citation>
    <scope>NUCLEOTIDE SEQUENCE</scope>
    <source>
        <strain evidence="3">CPCC 205372</strain>
    </source>
</reference>
<evidence type="ECO:0000313" key="4">
    <source>
        <dbReference type="Proteomes" id="UP001142153"/>
    </source>
</evidence>
<feature type="transmembrane region" description="Helical" evidence="2">
    <location>
        <begin position="30"/>
        <end position="54"/>
    </location>
</feature>
<protein>
    <submittedName>
        <fullName evidence="3">GAP family protein</fullName>
    </submittedName>
</protein>
<feature type="region of interest" description="Disordered" evidence="1">
    <location>
        <begin position="99"/>
        <end position="118"/>
    </location>
</feature>
<evidence type="ECO:0000256" key="1">
    <source>
        <dbReference type="SAM" id="MobiDB-lite"/>
    </source>
</evidence>
<keyword evidence="2" id="KW-1133">Transmembrane helix</keyword>
<comment type="caution">
    <text evidence="3">The sequence shown here is derived from an EMBL/GenBank/DDBJ whole genome shotgun (WGS) entry which is preliminary data.</text>
</comment>
<dbReference type="InterPro" id="IPR021315">
    <property type="entry name" value="Gap/Sap"/>
</dbReference>
<evidence type="ECO:0000256" key="2">
    <source>
        <dbReference type="SAM" id="Phobius"/>
    </source>
</evidence>
<feature type="transmembrane region" description="Helical" evidence="2">
    <location>
        <begin position="74"/>
        <end position="93"/>
    </location>
</feature>
<dbReference type="Pfam" id="PF11139">
    <property type="entry name" value="SfLAP"/>
    <property type="match status" value="1"/>
</dbReference>
<sequence length="263" mass="27573">MGLALLNGLNPLRIGITLLLISRPRPLQNLLFYMLGCLLNAVPVLLIPLALLHFTSMSPISSEQSAVSPGMRNFQLIAGAIALAVAALMLVRLPSRRETAGGRHRMPTASGRTGTATSVLDTGPPTAVPLIGDGSSDTAAGGSFVKRLTNRLRSAWEGGSLWVATVIGAITGGVPFDGALIVVTLLVTSGTAVGTQFAAAIAFIVVMLLVVEVILVSYLITPARTLAVLRRLHDWAWAYRRQLIALMFAITGASLIANATGLM</sequence>
<keyword evidence="2" id="KW-0472">Membrane</keyword>
<dbReference type="Proteomes" id="UP001142153">
    <property type="component" value="Unassembled WGS sequence"/>
</dbReference>
<name>A0ABT4Q1Y3_9MYCO</name>
<feature type="transmembrane region" description="Helical" evidence="2">
    <location>
        <begin position="161"/>
        <end position="185"/>
    </location>
</feature>
<organism evidence="3 4">
    <name type="scientific">Mycobacterium hippophais</name>
    <dbReference type="NCBI Taxonomy" id="3016340"/>
    <lineage>
        <taxon>Bacteria</taxon>
        <taxon>Bacillati</taxon>
        <taxon>Actinomycetota</taxon>
        <taxon>Actinomycetes</taxon>
        <taxon>Mycobacteriales</taxon>
        <taxon>Mycobacteriaceae</taxon>
        <taxon>Mycobacterium</taxon>
    </lineage>
</organism>